<feature type="active site" evidence="12 13">
    <location>
        <position position="183"/>
    </location>
</feature>
<evidence type="ECO:0000313" key="16">
    <source>
        <dbReference type="Proteomes" id="UP000028875"/>
    </source>
</evidence>
<evidence type="ECO:0000256" key="3">
    <source>
        <dbReference type="ARBA" id="ARBA00011152"/>
    </source>
</evidence>
<organism evidence="15 16">
    <name type="scientific">Virgibacillus massiliensis</name>
    <dbReference type="NCBI Taxonomy" id="1462526"/>
    <lineage>
        <taxon>Bacteria</taxon>
        <taxon>Bacillati</taxon>
        <taxon>Bacillota</taxon>
        <taxon>Bacilli</taxon>
        <taxon>Bacillales</taxon>
        <taxon>Bacillaceae</taxon>
        <taxon>Virgibacillus</taxon>
    </lineage>
</organism>
<dbReference type="EC" id="4.3.2.10" evidence="12"/>
<evidence type="ECO:0000256" key="4">
    <source>
        <dbReference type="ARBA" id="ARBA00022490"/>
    </source>
</evidence>
<dbReference type="HAMAP" id="MF_00278">
    <property type="entry name" value="HisH"/>
    <property type="match status" value="1"/>
</dbReference>
<keyword evidence="7 12" id="KW-0315">Glutamine amidotransferase</keyword>
<dbReference type="GO" id="GO:0016829">
    <property type="term" value="F:lyase activity"/>
    <property type="evidence" value="ECO:0007669"/>
    <property type="project" value="UniProtKB-KW"/>
</dbReference>
<dbReference type="SUPFAM" id="SSF52317">
    <property type="entry name" value="Class I glutamine amidotransferase-like"/>
    <property type="match status" value="1"/>
</dbReference>
<dbReference type="Gene3D" id="3.40.50.880">
    <property type="match status" value="1"/>
</dbReference>
<sequence length="201" mass="22116">MIAIIDYGAGNIKSLQFALTKKGMESYLTTDPNEIANSDAIILPGVGAFQDAMKTLDQKGLIDILKHEANNGKPILGICLGMQLFYETSEEDGEREGFGLLEGKVSRISNSVKVPHIGWNNLTTHRNSALYKDIPDDAYVYFVHSYAVTAFQHNSLIASSTYGGMIPAFVQQNNIIGMQFHPEKSGDIGLQLLENFGEMIR</sequence>
<evidence type="ECO:0000256" key="13">
    <source>
        <dbReference type="PIRSR" id="PIRSR000495-1"/>
    </source>
</evidence>
<dbReference type="InterPro" id="IPR010139">
    <property type="entry name" value="Imidazole-glycPsynth_HisH"/>
</dbReference>
<evidence type="ECO:0000256" key="8">
    <source>
        <dbReference type="ARBA" id="ARBA00023102"/>
    </source>
</evidence>
<comment type="pathway">
    <text evidence="2 12">Amino-acid biosynthesis; L-histidine biosynthesis; L-histidine from 5-phospho-alpha-D-ribose 1-diphosphate: step 5/9.</text>
</comment>
<accession>A0A024QEQ6</accession>
<evidence type="ECO:0000256" key="2">
    <source>
        <dbReference type="ARBA" id="ARBA00005091"/>
    </source>
</evidence>
<dbReference type="FunFam" id="3.40.50.880:FF:000009">
    <property type="entry name" value="Imidazole glycerol phosphate synthase subunit HisH"/>
    <property type="match status" value="1"/>
</dbReference>
<evidence type="ECO:0000256" key="10">
    <source>
        <dbReference type="ARBA" id="ARBA00047838"/>
    </source>
</evidence>
<dbReference type="EMBL" id="CCDP010000002">
    <property type="protein sequence ID" value="CDQ41008.1"/>
    <property type="molecule type" value="Genomic_DNA"/>
</dbReference>
<comment type="function">
    <text evidence="12">IGPS catalyzes the conversion of PRFAR and glutamine to IGP, AICAR and glutamate. The HisH subunit catalyzes the hydrolysis of glutamine to glutamate and ammonia as part of the synthesis of IGP and AICAR. The resulting ammonia molecule is channeled to the active site of HisF.</text>
</comment>
<dbReference type="RefSeq" id="WP_038245781.1">
    <property type="nucleotide sequence ID" value="NZ_BNER01000007.1"/>
</dbReference>
<feature type="domain" description="Glutamine amidotransferase" evidence="14">
    <location>
        <begin position="4"/>
        <end position="196"/>
    </location>
</feature>
<dbReference type="eggNOG" id="COG0118">
    <property type="taxonomic scope" value="Bacteria"/>
</dbReference>
<dbReference type="PROSITE" id="PS51273">
    <property type="entry name" value="GATASE_TYPE_1"/>
    <property type="match status" value="1"/>
</dbReference>
<dbReference type="Pfam" id="PF00117">
    <property type="entry name" value="GATase"/>
    <property type="match status" value="1"/>
</dbReference>
<dbReference type="CDD" id="cd01748">
    <property type="entry name" value="GATase1_IGP_Synthase"/>
    <property type="match status" value="1"/>
</dbReference>
<dbReference type="AlphaFoldDB" id="A0A024QEQ6"/>
<comment type="catalytic activity">
    <reaction evidence="11 12">
        <text>L-glutamine + H2O = L-glutamate + NH4(+)</text>
        <dbReference type="Rhea" id="RHEA:15889"/>
        <dbReference type="ChEBI" id="CHEBI:15377"/>
        <dbReference type="ChEBI" id="CHEBI:28938"/>
        <dbReference type="ChEBI" id="CHEBI:29985"/>
        <dbReference type="ChEBI" id="CHEBI:58359"/>
        <dbReference type="EC" id="3.5.1.2"/>
    </reaction>
</comment>
<dbReference type="PANTHER" id="PTHR42701">
    <property type="entry name" value="IMIDAZOLE GLYCEROL PHOSPHATE SYNTHASE SUBUNIT HISH"/>
    <property type="match status" value="1"/>
</dbReference>
<evidence type="ECO:0000256" key="11">
    <source>
        <dbReference type="ARBA" id="ARBA00049534"/>
    </source>
</evidence>
<dbReference type="PANTHER" id="PTHR42701:SF1">
    <property type="entry name" value="IMIDAZOLE GLYCEROL PHOSPHATE SYNTHASE SUBUNIT HISH"/>
    <property type="match status" value="1"/>
</dbReference>
<dbReference type="GO" id="GO:0005737">
    <property type="term" value="C:cytoplasm"/>
    <property type="evidence" value="ECO:0007669"/>
    <property type="project" value="UniProtKB-SubCell"/>
</dbReference>
<dbReference type="Proteomes" id="UP000028875">
    <property type="component" value="Unassembled WGS sequence"/>
</dbReference>
<dbReference type="PIRSF" id="PIRSF000495">
    <property type="entry name" value="Amidotransf_hisH"/>
    <property type="match status" value="1"/>
</dbReference>
<comment type="subcellular location">
    <subcellularLocation>
        <location evidence="1 12">Cytoplasm</location>
    </subcellularLocation>
</comment>
<dbReference type="OrthoDB" id="9807137at2"/>
<evidence type="ECO:0000256" key="9">
    <source>
        <dbReference type="ARBA" id="ARBA00023239"/>
    </source>
</evidence>
<dbReference type="InterPro" id="IPR029062">
    <property type="entry name" value="Class_I_gatase-like"/>
</dbReference>
<feature type="active site" evidence="12 13">
    <location>
        <position position="181"/>
    </location>
</feature>
<evidence type="ECO:0000256" key="12">
    <source>
        <dbReference type="HAMAP-Rule" id="MF_00278"/>
    </source>
</evidence>
<keyword evidence="16" id="KW-1185">Reference proteome</keyword>
<proteinExistence type="inferred from homology"/>
<comment type="catalytic activity">
    <reaction evidence="10 12">
        <text>5-[(5-phospho-1-deoxy-D-ribulos-1-ylimino)methylamino]-1-(5-phospho-beta-D-ribosyl)imidazole-4-carboxamide + L-glutamine = D-erythro-1-(imidazol-4-yl)glycerol 3-phosphate + 5-amino-1-(5-phospho-beta-D-ribosyl)imidazole-4-carboxamide + L-glutamate + H(+)</text>
        <dbReference type="Rhea" id="RHEA:24793"/>
        <dbReference type="ChEBI" id="CHEBI:15378"/>
        <dbReference type="ChEBI" id="CHEBI:29985"/>
        <dbReference type="ChEBI" id="CHEBI:58278"/>
        <dbReference type="ChEBI" id="CHEBI:58359"/>
        <dbReference type="ChEBI" id="CHEBI:58475"/>
        <dbReference type="ChEBI" id="CHEBI:58525"/>
        <dbReference type="EC" id="4.3.2.10"/>
    </reaction>
</comment>
<name>A0A024QEQ6_9BACI</name>
<dbReference type="NCBIfam" id="TIGR01855">
    <property type="entry name" value="IMP_synth_hisH"/>
    <property type="match status" value="1"/>
</dbReference>
<dbReference type="GO" id="GO:0000107">
    <property type="term" value="F:imidazoleglycerol-phosphate synthase activity"/>
    <property type="evidence" value="ECO:0007669"/>
    <property type="project" value="UniProtKB-UniRule"/>
</dbReference>
<keyword evidence="9 12" id="KW-0456">Lyase</keyword>
<reference evidence="16" key="2">
    <citation type="submission" date="2014-05" db="EMBL/GenBank/DDBJ databases">
        <title>Draft genome sequence of Virgibacillus massiliensis Vm-5.</title>
        <authorList>
            <person name="Khelaifia S."/>
            <person name="Croce O."/>
            <person name="Lagier J.C."/>
            <person name="Raoult D."/>
        </authorList>
    </citation>
    <scope>NUCLEOTIDE SEQUENCE [LARGE SCALE GENOMIC DNA]</scope>
    <source>
        <strain evidence="16">Vm-5</strain>
    </source>
</reference>
<dbReference type="EC" id="3.5.1.2" evidence="12"/>
<keyword evidence="5 12" id="KW-0028">Amino-acid biosynthesis</keyword>
<evidence type="ECO:0000313" key="15">
    <source>
        <dbReference type="EMBL" id="CDQ41008.1"/>
    </source>
</evidence>
<evidence type="ECO:0000256" key="5">
    <source>
        <dbReference type="ARBA" id="ARBA00022605"/>
    </source>
</evidence>
<protein>
    <recommendedName>
        <fullName evidence="12">Imidazole glycerol phosphate synthase subunit HisH</fullName>
        <ecNumber evidence="12">4.3.2.10</ecNumber>
    </recommendedName>
    <alternativeName>
        <fullName evidence="12">IGP synthase glutaminase subunit</fullName>
        <ecNumber evidence="12">3.5.1.2</ecNumber>
    </alternativeName>
    <alternativeName>
        <fullName evidence="12">IGP synthase subunit HisH</fullName>
    </alternativeName>
    <alternativeName>
        <fullName evidence="12">ImGP synthase subunit HisH</fullName>
        <shortName evidence="12">IGPS subunit HisH</shortName>
    </alternativeName>
</protein>
<dbReference type="InterPro" id="IPR017926">
    <property type="entry name" value="GATASE"/>
</dbReference>
<dbReference type="GO" id="GO:0004359">
    <property type="term" value="F:glutaminase activity"/>
    <property type="evidence" value="ECO:0007669"/>
    <property type="project" value="UniProtKB-EC"/>
</dbReference>
<reference evidence="15 16" key="1">
    <citation type="submission" date="2014-03" db="EMBL/GenBank/DDBJ databases">
        <authorList>
            <person name="Urmite Genomes U."/>
        </authorList>
    </citation>
    <scope>NUCLEOTIDE SEQUENCE [LARGE SCALE GENOMIC DNA]</scope>
    <source>
        <strain evidence="15 16">Vm-5</strain>
    </source>
</reference>
<dbReference type="PRINTS" id="PR00097">
    <property type="entry name" value="ANTSNTHASEII"/>
</dbReference>
<dbReference type="PROSITE" id="PS51274">
    <property type="entry name" value="GATASE_COBBQ"/>
    <property type="match status" value="1"/>
</dbReference>
<gene>
    <name evidence="15" type="primary">hisH1</name>
    <name evidence="12" type="synonym">hisH</name>
    <name evidence="15" type="ORF">BN990_03358</name>
</gene>
<comment type="caution">
    <text evidence="15">The sequence shown here is derived from an EMBL/GenBank/DDBJ whole genome shotgun (WGS) entry which is preliminary data.</text>
</comment>
<dbReference type="UniPathway" id="UPA00031">
    <property type="reaction ID" value="UER00010"/>
</dbReference>
<evidence type="ECO:0000256" key="7">
    <source>
        <dbReference type="ARBA" id="ARBA00022962"/>
    </source>
</evidence>
<evidence type="ECO:0000259" key="14">
    <source>
        <dbReference type="Pfam" id="PF00117"/>
    </source>
</evidence>
<feature type="active site" description="Nucleophile" evidence="12 13">
    <location>
        <position position="79"/>
    </location>
</feature>
<dbReference type="STRING" id="1462526.BN990_03358"/>
<evidence type="ECO:0000256" key="6">
    <source>
        <dbReference type="ARBA" id="ARBA00022801"/>
    </source>
</evidence>
<keyword evidence="6 12" id="KW-0378">Hydrolase</keyword>
<dbReference type="GO" id="GO:0000105">
    <property type="term" value="P:L-histidine biosynthetic process"/>
    <property type="evidence" value="ECO:0007669"/>
    <property type="project" value="UniProtKB-UniRule"/>
</dbReference>
<comment type="subunit">
    <text evidence="3 12">Heterodimer of HisH and HisF.</text>
</comment>
<evidence type="ECO:0000256" key="1">
    <source>
        <dbReference type="ARBA" id="ARBA00004496"/>
    </source>
</evidence>
<keyword evidence="8 12" id="KW-0368">Histidine biosynthesis</keyword>
<keyword evidence="4 12" id="KW-0963">Cytoplasm</keyword>